<protein>
    <submittedName>
        <fullName evidence="1">Uncharacterized protein</fullName>
    </submittedName>
</protein>
<comment type="caution">
    <text evidence="1">The sequence shown here is derived from an EMBL/GenBank/DDBJ whole genome shotgun (WGS) entry which is preliminary data.</text>
</comment>
<reference evidence="1 2" key="1">
    <citation type="journal article" date="2016" name="Environ. Microbiol.">
        <title>Genomic resolution of a cold subsurface aquifer community provides metabolic insights for novel microbes adapted to high CO concentrations.</title>
        <authorList>
            <person name="Probst A.J."/>
            <person name="Castelle C.J."/>
            <person name="Singh A."/>
            <person name="Brown C.T."/>
            <person name="Anantharaman K."/>
            <person name="Sharon I."/>
            <person name="Hug L.A."/>
            <person name="Burstein D."/>
            <person name="Emerson J.B."/>
            <person name="Thomas B.C."/>
            <person name="Banfield J.F."/>
        </authorList>
    </citation>
    <scope>NUCLEOTIDE SEQUENCE [LARGE SCALE GENOMIC DNA]</scope>
    <source>
        <strain evidence="1">CG1_02_38_46</strain>
    </source>
</reference>
<proteinExistence type="predicted"/>
<dbReference type="AlphaFoldDB" id="A0A1J4SCQ2"/>
<gene>
    <name evidence="1" type="ORF">AUJ66_04515</name>
</gene>
<organism evidence="1 2">
    <name type="scientific">Candidatus Desantisbacteria bacterium CG1_02_38_46</name>
    <dbReference type="NCBI Taxonomy" id="1817893"/>
    <lineage>
        <taxon>Bacteria</taxon>
        <taxon>Candidatus Desantisiibacteriota</taxon>
    </lineage>
</organism>
<name>A0A1J4SCQ2_9BACT</name>
<evidence type="ECO:0000313" key="2">
    <source>
        <dbReference type="Proteomes" id="UP000182278"/>
    </source>
</evidence>
<accession>A0A1J4SCQ2</accession>
<dbReference type="EMBL" id="MNUO01000066">
    <property type="protein sequence ID" value="OIN97056.1"/>
    <property type="molecule type" value="Genomic_DNA"/>
</dbReference>
<evidence type="ECO:0000313" key="1">
    <source>
        <dbReference type="EMBL" id="OIN97056.1"/>
    </source>
</evidence>
<dbReference type="STRING" id="1817893.AUJ66_04515"/>
<sequence length="89" mass="10543">MSKKVIEDFKIVFGGPSKREKEILIKKCMHALEGNNDCDFYQATAAAGYVGRDERLVKPLIKAYKRRRGWKRWLVFKTIKYLKYDKEIL</sequence>
<dbReference type="Proteomes" id="UP000182278">
    <property type="component" value="Unassembled WGS sequence"/>
</dbReference>